<dbReference type="InterPro" id="IPR039399">
    <property type="entry name" value="Deltex_C_sf"/>
</dbReference>
<keyword evidence="7" id="KW-0862">Zinc</keyword>
<evidence type="ECO:0000259" key="9">
    <source>
        <dbReference type="PROSITE" id="PS50089"/>
    </source>
</evidence>
<name>A0A197K0G6_9FUNG</name>
<sequence length="1062" mass="119764">MTSGSNRGEFSAHFKEFFEGCSPEFELAHAVPFDTTMPQFTSTVYPHLRPDATYGLDPQTMLLNITPTTHADLCGMIAGDFLAHTRVPADYSITSMRVLRNPLVWARYQAEKQLRRQLAVSRRDAVARERAKGNTSVHVQPISAANEEDPEELYRDEILYHGTHQTRVPAILINGLEPRMTVRANYGQGVYFSDSIEKCMQYVDYQTSMEQEYSIILCCALLGRVMVEPHEKGKRNLSPQIKFLPPSFDSAVENDIYKEWIIIEKSQILPLCVINFKTANHADSFHRLGSFHSIFKGTGHYPNSISEIQKVCHVLVPCDNNALVNSQVAAEQLRDPDASEDDMLFNVFQIPHRKAKVRNFFIGGVREWMFAAPDRTGATVLFYLTEPEYTQLVSASKNIQILRTRLDEDKSSSLNIQSMQAFSIESEIKLIPNGATLVDLITAKLPEIVQVESHGHEVVALIEKLKADAVRTRGQMYLLTPQFLQTIQPHQARRAELEAKYEALKALFQGWTPHQFNMGKRVVEQLRPGLEKDIQESNARAERQAAAIESERARVLNQAMMMLKRLTEQQVQERLERSKVERAFADRLGRKEEFVMKSVEVETSRTRTWPLIVAELLMPMIMISQLKSETTKHLNDTNWVNQDYRIRSILALPHAKEWWDVAPEIVFGGPTPHHSFWPINPRKRLPNQSFFQFKDYLDWMFQEKENRFRRFNQRHNTTGTTGSGSAGASIQEQWDGVDPGVVQATCQLSSRFGLVEFNREIRQAELGRMGTDLIGDLMMPAEPHMLLQDGVSSSAGTNAECPICQDELVIPGSGSDRVIKLKSCRHCFHETCIAEWFKSKDAQLKCPMCNVMCTSEAKSSAAKRALLGPQKLGPMPDGTLGYFFDVRLCCYFIYIVMPSHTISEPTPTNPHATTTIPTDVRYAVVPFSSRLGPLLMMRILTLFHYGHLFKVGQSLTRGVNNVVVWNGVHLRTSMLGHFGFPAPNWEMNCWTEINQKGIGLGLDEIILGIPTADGQITQTGSAVAAQAAAAGVALPEALAAEMAAEELTQKLFDQDQPFLFLP</sequence>
<keyword evidence="11" id="KW-1185">Reference proteome</keyword>
<comment type="pathway">
    <text evidence="2">Protein modification; protein ubiquitination.</text>
</comment>
<evidence type="ECO:0000256" key="7">
    <source>
        <dbReference type="PROSITE-ProRule" id="PRU00175"/>
    </source>
</evidence>
<dbReference type="InterPro" id="IPR001841">
    <property type="entry name" value="Znf_RING"/>
</dbReference>
<comment type="catalytic activity">
    <reaction evidence="1">
        <text>S-ubiquitinyl-[E2 ubiquitin-conjugating enzyme]-L-cysteine + [acceptor protein]-L-lysine = [E2 ubiquitin-conjugating enzyme]-L-cysteine + N(6)-ubiquitinyl-[acceptor protein]-L-lysine.</text>
        <dbReference type="EC" id="2.3.2.27"/>
    </reaction>
</comment>
<keyword evidence="6" id="KW-0479">Metal-binding</keyword>
<dbReference type="OrthoDB" id="8062037at2759"/>
<organism evidence="10 11">
    <name type="scientific">Linnemannia elongata AG-77</name>
    <dbReference type="NCBI Taxonomy" id="1314771"/>
    <lineage>
        <taxon>Eukaryota</taxon>
        <taxon>Fungi</taxon>
        <taxon>Fungi incertae sedis</taxon>
        <taxon>Mucoromycota</taxon>
        <taxon>Mortierellomycotina</taxon>
        <taxon>Mortierellomycetes</taxon>
        <taxon>Mortierellales</taxon>
        <taxon>Mortierellaceae</taxon>
        <taxon>Linnemannia</taxon>
    </lineage>
</organism>
<gene>
    <name evidence="10" type="ORF">K457DRAFT_17878</name>
</gene>
<dbReference type="Gene3D" id="3.90.228.10">
    <property type="match status" value="1"/>
</dbReference>
<dbReference type="PANTHER" id="PTHR12622">
    <property type="entry name" value="DELTEX-RELATED"/>
    <property type="match status" value="1"/>
</dbReference>
<keyword evidence="7" id="KW-0863">Zinc-finger</keyword>
<dbReference type="CDD" id="cd16448">
    <property type="entry name" value="RING-H2"/>
    <property type="match status" value="1"/>
</dbReference>
<keyword evidence="8" id="KW-0175">Coiled coil</keyword>
<dbReference type="AlphaFoldDB" id="A0A197K0G6"/>
<feature type="coiled-coil region" evidence="8">
    <location>
        <begin position="531"/>
        <end position="583"/>
    </location>
</feature>
<evidence type="ECO:0000256" key="4">
    <source>
        <dbReference type="ARBA" id="ARBA00012483"/>
    </source>
</evidence>
<dbReference type="SUPFAM" id="SSF57850">
    <property type="entry name" value="RING/U-box"/>
    <property type="match status" value="1"/>
</dbReference>
<dbReference type="GO" id="GO:0061630">
    <property type="term" value="F:ubiquitin protein ligase activity"/>
    <property type="evidence" value="ECO:0007669"/>
    <property type="project" value="UniProtKB-EC"/>
</dbReference>
<dbReference type="Pfam" id="PF13639">
    <property type="entry name" value="zf-RING_2"/>
    <property type="match status" value="1"/>
</dbReference>
<dbReference type="PROSITE" id="PS50089">
    <property type="entry name" value="ZF_RING_2"/>
    <property type="match status" value="1"/>
</dbReference>
<dbReference type="EC" id="2.3.2.27" evidence="4"/>
<evidence type="ECO:0000256" key="5">
    <source>
        <dbReference type="ARBA" id="ARBA00022679"/>
    </source>
</evidence>
<evidence type="ECO:0000256" key="2">
    <source>
        <dbReference type="ARBA" id="ARBA00004906"/>
    </source>
</evidence>
<dbReference type="GO" id="GO:0003950">
    <property type="term" value="F:NAD+ poly-ADP-ribosyltransferase activity"/>
    <property type="evidence" value="ECO:0007669"/>
    <property type="project" value="InterPro"/>
</dbReference>
<dbReference type="UniPathway" id="UPA00143"/>
<dbReference type="InterPro" id="IPR013083">
    <property type="entry name" value="Znf_RING/FYVE/PHD"/>
</dbReference>
<dbReference type="STRING" id="1314771.A0A197K0G6"/>
<dbReference type="Pfam" id="PF18102">
    <property type="entry name" value="DTC"/>
    <property type="match status" value="1"/>
</dbReference>
<dbReference type="Proteomes" id="UP000078512">
    <property type="component" value="Unassembled WGS sequence"/>
</dbReference>
<evidence type="ECO:0000256" key="8">
    <source>
        <dbReference type="SAM" id="Coils"/>
    </source>
</evidence>
<evidence type="ECO:0000256" key="1">
    <source>
        <dbReference type="ARBA" id="ARBA00000900"/>
    </source>
</evidence>
<evidence type="ECO:0000313" key="10">
    <source>
        <dbReference type="EMBL" id="OAQ30698.1"/>
    </source>
</evidence>
<dbReference type="SUPFAM" id="SSF56399">
    <property type="entry name" value="ADP-ribosylation"/>
    <property type="match status" value="1"/>
</dbReference>
<comment type="similarity">
    <text evidence="3">Belongs to the Deltex family.</text>
</comment>
<proteinExistence type="inferred from homology"/>
<dbReference type="InterPro" id="IPR039396">
    <property type="entry name" value="Deltex_C"/>
</dbReference>
<feature type="domain" description="RING-type" evidence="9">
    <location>
        <begin position="801"/>
        <end position="850"/>
    </location>
</feature>
<dbReference type="InterPro" id="IPR039398">
    <property type="entry name" value="Deltex_fam"/>
</dbReference>
<dbReference type="Gene3D" id="3.30.40.10">
    <property type="entry name" value="Zinc/RING finger domain, C3HC4 (zinc finger)"/>
    <property type="match status" value="1"/>
</dbReference>
<dbReference type="Pfam" id="PF00644">
    <property type="entry name" value="PARP"/>
    <property type="match status" value="1"/>
</dbReference>
<dbReference type="SMART" id="SM00184">
    <property type="entry name" value="RING"/>
    <property type="match status" value="1"/>
</dbReference>
<evidence type="ECO:0000256" key="6">
    <source>
        <dbReference type="ARBA" id="ARBA00022723"/>
    </source>
</evidence>
<protein>
    <recommendedName>
        <fullName evidence="4">RING-type E3 ubiquitin transferase</fullName>
        <ecNumber evidence="4">2.3.2.27</ecNumber>
    </recommendedName>
</protein>
<dbReference type="Gene3D" id="3.30.390.130">
    <property type="match status" value="1"/>
</dbReference>
<evidence type="ECO:0000313" key="11">
    <source>
        <dbReference type="Proteomes" id="UP000078512"/>
    </source>
</evidence>
<keyword evidence="5" id="KW-0808">Transferase</keyword>
<dbReference type="GO" id="GO:0016567">
    <property type="term" value="P:protein ubiquitination"/>
    <property type="evidence" value="ECO:0007669"/>
    <property type="project" value="UniProtKB-UniPathway"/>
</dbReference>
<dbReference type="InterPro" id="IPR012317">
    <property type="entry name" value="Poly(ADP-ribose)pol_cat_dom"/>
</dbReference>
<reference evidence="10 11" key="1">
    <citation type="submission" date="2016-05" db="EMBL/GenBank/DDBJ databases">
        <title>Genome sequencing reveals origins of a unique bacterial endosymbiosis in the earliest lineages of terrestrial Fungi.</title>
        <authorList>
            <consortium name="DOE Joint Genome Institute"/>
            <person name="Uehling J."/>
            <person name="Gryganskyi A."/>
            <person name="Hameed K."/>
            <person name="Tschaplinski T."/>
            <person name="Misztal P."/>
            <person name="Wu S."/>
            <person name="Desiro A."/>
            <person name="Vande Pol N."/>
            <person name="Du Z.-Y."/>
            <person name="Zienkiewicz A."/>
            <person name="Zienkiewicz K."/>
            <person name="Morin E."/>
            <person name="Tisserant E."/>
            <person name="Splivallo R."/>
            <person name="Hainaut M."/>
            <person name="Henrissat B."/>
            <person name="Ohm R."/>
            <person name="Kuo A."/>
            <person name="Yan J."/>
            <person name="Lipzen A."/>
            <person name="Nolan M."/>
            <person name="Labutti K."/>
            <person name="Barry K."/>
            <person name="Goldstein A."/>
            <person name="Labbe J."/>
            <person name="Schadt C."/>
            <person name="Tuskan G."/>
            <person name="Grigoriev I."/>
            <person name="Martin F."/>
            <person name="Vilgalys R."/>
            <person name="Bonito G."/>
        </authorList>
    </citation>
    <scope>NUCLEOTIDE SEQUENCE [LARGE SCALE GENOMIC DNA]</scope>
    <source>
        <strain evidence="10 11">AG-77</strain>
    </source>
</reference>
<dbReference type="GO" id="GO:0008270">
    <property type="term" value="F:zinc ion binding"/>
    <property type="evidence" value="ECO:0007669"/>
    <property type="project" value="UniProtKB-KW"/>
</dbReference>
<accession>A0A197K0G6</accession>
<dbReference type="EMBL" id="KV442033">
    <property type="protein sequence ID" value="OAQ30698.1"/>
    <property type="molecule type" value="Genomic_DNA"/>
</dbReference>
<evidence type="ECO:0000256" key="3">
    <source>
        <dbReference type="ARBA" id="ARBA00009413"/>
    </source>
</evidence>